<evidence type="ECO:0000256" key="4">
    <source>
        <dbReference type="SAM" id="SignalP"/>
    </source>
</evidence>
<feature type="domain" description="SAF" evidence="5">
    <location>
        <begin position="176"/>
        <end position="237"/>
    </location>
</feature>
<comment type="subcellular location">
    <subcellularLocation>
        <location evidence="1">Periplasm</location>
    </subcellularLocation>
</comment>
<dbReference type="AlphaFoldDB" id="M4V8K1"/>
<dbReference type="RefSeq" id="WP_015469275.1">
    <property type="nucleotide sequence ID" value="NC_020813.1"/>
</dbReference>
<dbReference type="SMART" id="SM00858">
    <property type="entry name" value="SAF"/>
    <property type="match status" value="1"/>
</dbReference>
<sequence>MMNRVLSVFILMISSLAWATTEPEITIPSTVEVSPRQQISLNDVVEARNLDEGTMKSLQEIVIETDKQNGISKTELARLLRSVKARFILPSELKVIRSRGAISRMEVERKIKNKIYSDCNDCEVQIQIASVPTHIQSDWAMDLNIDMSKNNVMIPVYSTSNTAQKGWIIADIKRYQNVPVLRHSVKIGDVLTEDMFVTEKRQLMHTRDTVQSVEAVVGMQANRFISAGQLLRYSDVKKEQVLRRGQMVKAMFGGPDFEVMISAEAQEAGAIGDVVKIKNMDSQKVFAARIVERGLVRIE</sequence>
<accession>M4V8K1</accession>
<evidence type="ECO:0000256" key="2">
    <source>
        <dbReference type="ARBA" id="ARBA00022729"/>
    </source>
</evidence>
<dbReference type="InterPro" id="IPR017585">
    <property type="entry name" value="SAF_FlgA"/>
</dbReference>
<reference evidence="6 7" key="1">
    <citation type="journal article" date="2013" name="ISME J.">
        <title>By their genes ye shall know them: genomic signatures of predatory bacteria.</title>
        <authorList>
            <person name="Pasternak Z."/>
            <person name="Pietrokovski S."/>
            <person name="Rotem O."/>
            <person name="Gophna U."/>
            <person name="Lurie-Weinberger M.N."/>
            <person name="Jurkevitch E."/>
        </authorList>
    </citation>
    <scope>NUCLEOTIDE SEQUENCE [LARGE SCALE GENOMIC DNA]</scope>
    <source>
        <strain evidence="6 7">JSS</strain>
    </source>
</reference>
<dbReference type="InterPro" id="IPR039246">
    <property type="entry name" value="Flagellar_FlgA"/>
</dbReference>
<dbReference type="HOGENOM" id="CLU_896196_0_0_7"/>
<evidence type="ECO:0000259" key="5">
    <source>
        <dbReference type="SMART" id="SM00858"/>
    </source>
</evidence>
<dbReference type="PANTHER" id="PTHR36307:SF1">
    <property type="entry name" value="FLAGELLA BASAL BODY P-RING FORMATION PROTEIN FLGA"/>
    <property type="match status" value="1"/>
</dbReference>
<feature type="signal peptide" evidence="4">
    <location>
        <begin position="1"/>
        <end position="19"/>
    </location>
</feature>
<dbReference type="Pfam" id="PF13144">
    <property type="entry name" value="ChapFlgA"/>
    <property type="match status" value="1"/>
</dbReference>
<dbReference type="PANTHER" id="PTHR36307">
    <property type="entry name" value="FLAGELLA BASAL BODY P-RING FORMATION PROTEIN FLGA"/>
    <property type="match status" value="1"/>
</dbReference>
<dbReference type="EMBL" id="CP003537">
    <property type="protein sequence ID" value="AGH94785.1"/>
    <property type="molecule type" value="Genomic_DNA"/>
</dbReference>
<dbReference type="InterPro" id="IPR013974">
    <property type="entry name" value="SAF"/>
</dbReference>
<keyword evidence="3" id="KW-0574">Periplasm</keyword>
<dbReference type="KEGG" id="bex:A11Q_565"/>
<dbReference type="GO" id="GO:0044780">
    <property type="term" value="P:bacterial-type flagellum assembly"/>
    <property type="evidence" value="ECO:0007669"/>
    <property type="project" value="InterPro"/>
</dbReference>
<keyword evidence="6" id="KW-0966">Cell projection</keyword>
<keyword evidence="6" id="KW-0282">Flagellum</keyword>
<organism evidence="6 7">
    <name type="scientific">Pseudobdellovibrio exovorus JSS</name>
    <dbReference type="NCBI Taxonomy" id="1184267"/>
    <lineage>
        <taxon>Bacteria</taxon>
        <taxon>Pseudomonadati</taxon>
        <taxon>Bdellovibrionota</taxon>
        <taxon>Bdellovibrionia</taxon>
        <taxon>Bdellovibrionales</taxon>
        <taxon>Pseudobdellovibrionaceae</taxon>
        <taxon>Pseudobdellovibrio</taxon>
    </lineage>
</organism>
<dbReference type="STRING" id="1184267.A11Q_565"/>
<evidence type="ECO:0000313" key="6">
    <source>
        <dbReference type="EMBL" id="AGH94785.1"/>
    </source>
</evidence>
<feature type="chain" id="PRO_5004060478" evidence="4">
    <location>
        <begin position="20"/>
        <end position="299"/>
    </location>
</feature>
<dbReference type="GO" id="GO:0042597">
    <property type="term" value="C:periplasmic space"/>
    <property type="evidence" value="ECO:0007669"/>
    <property type="project" value="UniProtKB-SubCell"/>
</dbReference>
<dbReference type="CDD" id="cd11614">
    <property type="entry name" value="SAF_CpaB_FlgA_like"/>
    <property type="match status" value="1"/>
</dbReference>
<evidence type="ECO:0000313" key="7">
    <source>
        <dbReference type="Proteomes" id="UP000012040"/>
    </source>
</evidence>
<dbReference type="OrthoDB" id="5289505at2"/>
<gene>
    <name evidence="6" type="ORF">A11Q_565</name>
</gene>
<keyword evidence="7" id="KW-1185">Reference proteome</keyword>
<evidence type="ECO:0000256" key="3">
    <source>
        <dbReference type="ARBA" id="ARBA00022764"/>
    </source>
</evidence>
<evidence type="ECO:0000256" key="1">
    <source>
        <dbReference type="ARBA" id="ARBA00004418"/>
    </source>
</evidence>
<dbReference type="NCBIfam" id="TIGR03170">
    <property type="entry name" value="flgA_cterm"/>
    <property type="match status" value="1"/>
</dbReference>
<dbReference type="Gene3D" id="3.90.1210.10">
    <property type="entry name" value="Antifreeze-like/N-acetylneuraminic acid synthase C-terminal domain"/>
    <property type="match status" value="1"/>
</dbReference>
<dbReference type="Proteomes" id="UP000012040">
    <property type="component" value="Chromosome"/>
</dbReference>
<dbReference type="Gene3D" id="2.30.30.760">
    <property type="match status" value="1"/>
</dbReference>
<protein>
    <submittedName>
        <fullName evidence="6">Flagellar protein FlgA</fullName>
    </submittedName>
</protein>
<keyword evidence="6" id="KW-0969">Cilium</keyword>
<dbReference type="PATRIC" id="fig|1184267.3.peg.575"/>
<dbReference type="eggNOG" id="COG1261">
    <property type="taxonomic scope" value="Bacteria"/>
</dbReference>
<keyword evidence="2 4" id="KW-0732">Signal</keyword>
<name>M4V8K1_9BACT</name>
<proteinExistence type="predicted"/>